<keyword evidence="3" id="KW-1185">Reference proteome</keyword>
<keyword evidence="1" id="KW-1133">Transmembrane helix</keyword>
<protein>
    <submittedName>
        <fullName evidence="2">Uncharacterized protein</fullName>
    </submittedName>
</protein>
<sequence length="87" mass="9667">MIIRRVPTGFRILLGVGIFLLTFLLARPSSPVTAGEREFWIKAASFFGEHDVEGFVGISLLLGCTSVTIIGYQITVRLIERKLNKSK</sequence>
<proteinExistence type="predicted"/>
<dbReference type="OrthoDB" id="6433061at2"/>
<dbReference type="AlphaFoldDB" id="A0A2K1Q5H2"/>
<keyword evidence="1" id="KW-0472">Membrane</keyword>
<keyword evidence="1" id="KW-0812">Transmembrane</keyword>
<name>A0A2K1Q5H2_9GAMM</name>
<dbReference type="Proteomes" id="UP000236345">
    <property type="component" value="Unassembled WGS sequence"/>
</dbReference>
<comment type="caution">
    <text evidence="2">The sequence shown here is derived from an EMBL/GenBank/DDBJ whole genome shotgun (WGS) entry which is preliminary data.</text>
</comment>
<evidence type="ECO:0000256" key="1">
    <source>
        <dbReference type="SAM" id="Phobius"/>
    </source>
</evidence>
<reference evidence="3" key="1">
    <citation type="submission" date="2017-09" db="EMBL/GenBank/DDBJ databases">
        <authorList>
            <person name="Palmer M."/>
            <person name="Steenkamp E.T."/>
            <person name="Coetzee M.P."/>
            <person name="Avontuur J.R."/>
            <person name="Van Zyl E."/>
            <person name="Chan W.-Y."/>
            <person name="Blom J."/>
            <person name="Venter S.N."/>
        </authorList>
    </citation>
    <scope>NUCLEOTIDE SEQUENCE [LARGE SCALE GENOMIC DNA]</scope>
    <source>
        <strain evidence="3">QC88-366</strain>
    </source>
</reference>
<dbReference type="EMBL" id="NWUO01000018">
    <property type="protein sequence ID" value="PNS10283.1"/>
    <property type="molecule type" value="Genomic_DNA"/>
</dbReference>
<feature type="transmembrane region" description="Helical" evidence="1">
    <location>
        <begin position="58"/>
        <end position="79"/>
    </location>
</feature>
<gene>
    <name evidence="2" type="ORF">COO59_18290</name>
</gene>
<organism evidence="2 3">
    <name type="scientific">Mixta theicola</name>
    <dbReference type="NCBI Taxonomy" id="1458355"/>
    <lineage>
        <taxon>Bacteria</taxon>
        <taxon>Pseudomonadati</taxon>
        <taxon>Pseudomonadota</taxon>
        <taxon>Gammaproteobacteria</taxon>
        <taxon>Enterobacterales</taxon>
        <taxon>Erwiniaceae</taxon>
        <taxon>Mixta</taxon>
    </lineage>
</organism>
<evidence type="ECO:0000313" key="3">
    <source>
        <dbReference type="Proteomes" id="UP000236345"/>
    </source>
</evidence>
<accession>A0A2K1Q5H2</accession>
<evidence type="ECO:0000313" key="2">
    <source>
        <dbReference type="EMBL" id="PNS10283.1"/>
    </source>
</evidence>